<protein>
    <submittedName>
        <fullName evidence="1">Uncharacterized protein</fullName>
    </submittedName>
</protein>
<reference evidence="1" key="1">
    <citation type="submission" date="2018-02" db="EMBL/GenBank/DDBJ databases">
        <title>Rhizophora mucronata_Transcriptome.</title>
        <authorList>
            <person name="Meera S.P."/>
            <person name="Sreeshan A."/>
            <person name="Augustine A."/>
        </authorList>
    </citation>
    <scope>NUCLEOTIDE SEQUENCE</scope>
    <source>
        <tissue evidence="1">Leaf</tissue>
    </source>
</reference>
<dbReference type="EMBL" id="GGEC01062106">
    <property type="protein sequence ID" value="MBX42590.1"/>
    <property type="molecule type" value="Transcribed_RNA"/>
</dbReference>
<dbReference type="AlphaFoldDB" id="A0A2P2NJK3"/>
<accession>A0A2P2NJK3</accession>
<name>A0A2P2NJK3_RHIMU</name>
<proteinExistence type="predicted"/>
<sequence length="62" mass="7255">MRDRTESSCLGEHLQFKKFMHAMSEIWNRSSFRYVDLLFQCPTWELKVIVGVFDAAAPKCSI</sequence>
<evidence type="ECO:0000313" key="1">
    <source>
        <dbReference type="EMBL" id="MBX42590.1"/>
    </source>
</evidence>
<organism evidence="1">
    <name type="scientific">Rhizophora mucronata</name>
    <name type="common">Asiatic mangrove</name>
    <dbReference type="NCBI Taxonomy" id="61149"/>
    <lineage>
        <taxon>Eukaryota</taxon>
        <taxon>Viridiplantae</taxon>
        <taxon>Streptophyta</taxon>
        <taxon>Embryophyta</taxon>
        <taxon>Tracheophyta</taxon>
        <taxon>Spermatophyta</taxon>
        <taxon>Magnoliopsida</taxon>
        <taxon>eudicotyledons</taxon>
        <taxon>Gunneridae</taxon>
        <taxon>Pentapetalae</taxon>
        <taxon>rosids</taxon>
        <taxon>fabids</taxon>
        <taxon>Malpighiales</taxon>
        <taxon>Rhizophoraceae</taxon>
        <taxon>Rhizophora</taxon>
    </lineage>
</organism>